<dbReference type="RefSeq" id="WP_251804044.1">
    <property type="nucleotide sequence ID" value="NZ_JAMQOL010000075.1"/>
</dbReference>
<reference evidence="1 2" key="1">
    <citation type="submission" date="2022-06" db="EMBL/GenBank/DDBJ databases">
        <title>Actinoplanes abujensis sp. nov., isolated from Nigerian arid soil.</title>
        <authorList>
            <person name="Ding P."/>
        </authorList>
    </citation>
    <scope>NUCLEOTIDE SEQUENCE [LARGE SCALE GENOMIC DNA]</scope>
    <source>
        <strain evidence="2">TRM88002</strain>
    </source>
</reference>
<sequence length="54" mass="6063">MCVEWQFAVTPAEWLDPAHSQYSEYQAAELAIQRLGVGFRGSLSYTVEDLTILA</sequence>
<protein>
    <submittedName>
        <fullName evidence="1">Uncharacterized protein</fullName>
    </submittedName>
</protein>
<organism evidence="1 2">
    <name type="scientific">Paractinoplanes hotanensis</name>
    <dbReference type="NCBI Taxonomy" id="2906497"/>
    <lineage>
        <taxon>Bacteria</taxon>
        <taxon>Bacillati</taxon>
        <taxon>Actinomycetota</taxon>
        <taxon>Actinomycetes</taxon>
        <taxon>Micromonosporales</taxon>
        <taxon>Micromonosporaceae</taxon>
        <taxon>Paractinoplanes</taxon>
    </lineage>
</organism>
<gene>
    <name evidence="1" type="ORF">LXN57_42840</name>
</gene>
<evidence type="ECO:0000313" key="1">
    <source>
        <dbReference type="EMBL" id="MCM4084291.1"/>
    </source>
</evidence>
<name>A0ABT0YE21_9ACTN</name>
<dbReference type="Proteomes" id="UP001523216">
    <property type="component" value="Unassembled WGS sequence"/>
</dbReference>
<accession>A0ABT0YE21</accession>
<comment type="caution">
    <text evidence="1">The sequence shown here is derived from an EMBL/GenBank/DDBJ whole genome shotgun (WGS) entry which is preliminary data.</text>
</comment>
<evidence type="ECO:0000313" key="2">
    <source>
        <dbReference type="Proteomes" id="UP001523216"/>
    </source>
</evidence>
<proteinExistence type="predicted"/>
<dbReference type="EMBL" id="JAMQOL010000075">
    <property type="protein sequence ID" value="MCM4084291.1"/>
    <property type="molecule type" value="Genomic_DNA"/>
</dbReference>
<keyword evidence="2" id="KW-1185">Reference proteome</keyword>